<name>A0A0L6UM72_9BASI</name>
<organism evidence="2 3">
    <name type="scientific">Puccinia sorghi</name>
    <dbReference type="NCBI Taxonomy" id="27349"/>
    <lineage>
        <taxon>Eukaryota</taxon>
        <taxon>Fungi</taxon>
        <taxon>Dikarya</taxon>
        <taxon>Basidiomycota</taxon>
        <taxon>Pucciniomycotina</taxon>
        <taxon>Pucciniomycetes</taxon>
        <taxon>Pucciniales</taxon>
        <taxon>Pucciniaceae</taxon>
        <taxon>Puccinia</taxon>
    </lineage>
</organism>
<dbReference type="EMBL" id="LAVV01010050">
    <property type="protein sequence ID" value="KNZ49626.1"/>
    <property type="molecule type" value="Genomic_DNA"/>
</dbReference>
<evidence type="ECO:0000313" key="2">
    <source>
        <dbReference type="EMBL" id="KNZ49626.1"/>
    </source>
</evidence>
<dbReference type="VEuPathDB" id="FungiDB:VP01_4897g1"/>
<dbReference type="AlphaFoldDB" id="A0A0L6UM72"/>
<comment type="caution">
    <text evidence="2">The sequence shown here is derived from an EMBL/GenBank/DDBJ whole genome shotgun (WGS) entry which is preliminary data.</text>
</comment>
<dbReference type="Proteomes" id="UP000037035">
    <property type="component" value="Unassembled WGS sequence"/>
</dbReference>
<evidence type="ECO:0000256" key="1">
    <source>
        <dbReference type="SAM" id="MobiDB-lite"/>
    </source>
</evidence>
<feature type="compositionally biased region" description="Polar residues" evidence="1">
    <location>
        <begin position="77"/>
        <end position="95"/>
    </location>
</feature>
<proteinExistence type="predicted"/>
<evidence type="ECO:0000313" key="3">
    <source>
        <dbReference type="Proteomes" id="UP000037035"/>
    </source>
</evidence>
<gene>
    <name evidence="2" type="ORF">VP01_4897g1</name>
</gene>
<sequence length="114" mass="12862">MATREMVEIIKMGSSADQNQIKHNPCNNHIFICLIGCPFSCAVYFQKERGIWKFLVSNSSHNNPPSSNPSSHVVKRQLSNKNQQEVQQVADSGLKPSQTLQNLKNNYFSVRALN</sequence>
<protein>
    <submittedName>
        <fullName evidence="2">Uncharacterized protein</fullName>
    </submittedName>
</protein>
<feature type="compositionally biased region" description="Low complexity" evidence="1">
    <location>
        <begin position="58"/>
        <end position="72"/>
    </location>
</feature>
<reference evidence="2 3" key="1">
    <citation type="submission" date="2015-08" db="EMBL/GenBank/DDBJ databases">
        <title>Next Generation Sequencing and Analysis of the Genome of Puccinia sorghi L Schw, the Causal Agent of Maize Common Rust.</title>
        <authorList>
            <person name="Rochi L."/>
            <person name="Burguener G."/>
            <person name="Darino M."/>
            <person name="Turjanski A."/>
            <person name="Kreff E."/>
            <person name="Dieguez M.J."/>
            <person name="Sacco F."/>
        </authorList>
    </citation>
    <scope>NUCLEOTIDE SEQUENCE [LARGE SCALE GENOMIC DNA]</scope>
    <source>
        <strain evidence="2 3">RO10H11247</strain>
    </source>
</reference>
<accession>A0A0L6UM72</accession>
<keyword evidence="3" id="KW-1185">Reference proteome</keyword>
<feature type="region of interest" description="Disordered" evidence="1">
    <location>
        <begin position="58"/>
        <end position="95"/>
    </location>
</feature>